<evidence type="ECO:0000256" key="3">
    <source>
        <dbReference type="ARBA" id="ARBA00022833"/>
    </source>
</evidence>
<feature type="binding site" evidence="6">
    <location>
        <position position="204"/>
    </location>
    <ligand>
        <name>NAD(+)</name>
        <dbReference type="ChEBI" id="CHEBI:57540"/>
    </ligand>
</feature>
<evidence type="ECO:0000256" key="7">
    <source>
        <dbReference type="NCBIfam" id="TIGR00692"/>
    </source>
</evidence>
<feature type="active site" description="Charge relay system" evidence="6">
    <location>
        <position position="44"/>
    </location>
</feature>
<comment type="function">
    <text evidence="6">Catalyzes the NAD(+)-dependent oxidation of L-threonine to 2-amino-3-ketobutyrate.</text>
</comment>
<evidence type="ECO:0000313" key="9">
    <source>
        <dbReference type="EMBL" id="TKW64161.1"/>
    </source>
</evidence>
<comment type="similarity">
    <text evidence="6">Belongs to the zinc-containing alcohol dehydrogenase family.</text>
</comment>
<comment type="subcellular location">
    <subcellularLocation>
        <location evidence="6">Cytoplasm</location>
    </subcellularLocation>
</comment>
<dbReference type="PANTHER" id="PTHR43401:SF2">
    <property type="entry name" value="L-THREONINE 3-DEHYDROGENASE"/>
    <property type="match status" value="1"/>
</dbReference>
<dbReference type="GO" id="GO:0019518">
    <property type="term" value="P:L-threonine catabolic process to glycine"/>
    <property type="evidence" value="ECO:0007669"/>
    <property type="project" value="UniProtKB-UniPathway"/>
</dbReference>
<evidence type="ECO:0000256" key="5">
    <source>
        <dbReference type="ARBA" id="ARBA00023027"/>
    </source>
</evidence>
<keyword evidence="4 6" id="KW-0560">Oxidoreductase</keyword>
<comment type="subunit">
    <text evidence="6">Homotetramer.</text>
</comment>
<evidence type="ECO:0000313" key="10">
    <source>
        <dbReference type="Proteomes" id="UP000315344"/>
    </source>
</evidence>
<feature type="binding site" evidence="6">
    <location>
        <begin position="290"/>
        <end position="291"/>
    </location>
    <ligand>
        <name>NAD(+)</name>
        <dbReference type="ChEBI" id="CHEBI:57540"/>
    </ligand>
</feature>
<dbReference type="InterPro" id="IPR013149">
    <property type="entry name" value="ADH-like_C"/>
</dbReference>
<feature type="active site" description="Charge relay system" evidence="6">
    <location>
        <position position="47"/>
    </location>
</feature>
<protein>
    <recommendedName>
        <fullName evidence="6 7">L-threonine 3-dehydrogenase</fullName>
        <shortName evidence="6">TDH</shortName>
        <ecNumber evidence="6 7">1.1.1.103</ecNumber>
    </recommendedName>
</protein>
<dbReference type="NCBIfam" id="TIGR00692">
    <property type="entry name" value="tdh"/>
    <property type="match status" value="1"/>
</dbReference>
<dbReference type="InterPro" id="IPR004627">
    <property type="entry name" value="L-Threonine_3-DHase"/>
</dbReference>
<dbReference type="SUPFAM" id="SSF50129">
    <property type="entry name" value="GroES-like"/>
    <property type="match status" value="1"/>
</dbReference>
<evidence type="ECO:0000259" key="8">
    <source>
        <dbReference type="SMART" id="SM00829"/>
    </source>
</evidence>
<dbReference type="EMBL" id="VAFL01000025">
    <property type="protein sequence ID" value="TKW64161.1"/>
    <property type="molecule type" value="Genomic_DNA"/>
</dbReference>
<dbReference type="Pfam" id="PF08240">
    <property type="entry name" value="ADH_N"/>
    <property type="match status" value="1"/>
</dbReference>
<evidence type="ECO:0000256" key="1">
    <source>
        <dbReference type="ARBA" id="ARBA00022490"/>
    </source>
</evidence>
<dbReference type="Gene3D" id="3.40.50.720">
    <property type="entry name" value="NAD(P)-binding Rossmann-like Domain"/>
    <property type="match status" value="1"/>
</dbReference>
<dbReference type="HAMAP" id="MF_00627">
    <property type="entry name" value="Thr_dehydrog"/>
    <property type="match status" value="1"/>
</dbReference>
<dbReference type="NCBIfam" id="NF003808">
    <property type="entry name" value="PRK05396.1"/>
    <property type="match status" value="1"/>
</dbReference>
<feature type="binding site" evidence="6">
    <location>
        <begin position="266"/>
        <end position="268"/>
    </location>
    <ligand>
        <name>NAD(+)</name>
        <dbReference type="ChEBI" id="CHEBI:57540"/>
    </ligand>
</feature>
<dbReference type="UniPathway" id="UPA00046">
    <property type="reaction ID" value="UER00505"/>
</dbReference>
<dbReference type="GO" id="GO:0008743">
    <property type="term" value="F:L-threonine 3-dehydrogenase activity"/>
    <property type="evidence" value="ECO:0007669"/>
    <property type="project" value="UniProtKB-UniRule"/>
</dbReference>
<feature type="binding site" evidence="6">
    <location>
        <position position="100"/>
    </location>
    <ligand>
        <name>Zn(2+)</name>
        <dbReference type="ChEBI" id="CHEBI:29105"/>
        <label>2</label>
    </ligand>
</feature>
<dbReference type="InterPro" id="IPR002328">
    <property type="entry name" value="ADH_Zn_CS"/>
</dbReference>
<keyword evidence="5 6" id="KW-0520">NAD</keyword>
<reference evidence="9 10" key="1">
    <citation type="journal article" date="2017" name="Nat. Commun.">
        <title>In situ click chemistry generation of cyclooxygenase-2 inhibitors.</title>
        <authorList>
            <person name="Bhardwaj A."/>
            <person name="Kaur J."/>
            <person name="Wuest M."/>
            <person name="Wuest F."/>
        </authorList>
    </citation>
    <scope>NUCLEOTIDE SEQUENCE [LARGE SCALE GENOMIC DNA]</scope>
    <source>
        <strain evidence="9">S2_012_000_R3_94</strain>
    </source>
</reference>
<dbReference type="Proteomes" id="UP000315344">
    <property type="component" value="Unassembled WGS sequence"/>
</dbReference>
<sequence length="346" mass="37226">MSNMMKALVKARPEPGLWMENVPVPEPGPNEVLIKVGKSAICGTDVHIWNWDAWAAKTVPVPLVTGHEFSGVIADVGSAVTRFEPGQRVSGEGHITCGACRNCRAGRGHLCRNTLGVGVHRAGSFAEYLCLPESNVVPIPDDVPDEIAAIFDPFGNAVHTALSFDCVGEDVLVTGAGPIGIMGALVAQRAGARKVVITDINPIRLNLARKMGLENAIDTSKDDLAEVMARIGMTEGFDIGLEMSGAAPAFRQMIELMNNGGKIAILGIAPTGFEIDWNNVIFKMLHLKGIYGREMYETWYKMIAFVQSGLDLTPLITHRLGIDDFETGFAAMRSGEAGKVVLDWGR</sequence>
<dbReference type="InterPro" id="IPR013154">
    <property type="entry name" value="ADH-like_N"/>
</dbReference>
<dbReference type="InterPro" id="IPR020843">
    <property type="entry name" value="ER"/>
</dbReference>
<feature type="binding site" evidence="6">
    <location>
        <position position="68"/>
    </location>
    <ligand>
        <name>Zn(2+)</name>
        <dbReference type="ChEBI" id="CHEBI:29105"/>
        <label>1</label>
        <note>catalytic</note>
    </ligand>
</feature>
<accession>A0A2W4ZS36</accession>
<dbReference type="InterPro" id="IPR011032">
    <property type="entry name" value="GroES-like_sf"/>
</dbReference>
<feature type="binding site" evidence="6">
    <location>
        <position position="97"/>
    </location>
    <ligand>
        <name>Zn(2+)</name>
        <dbReference type="ChEBI" id="CHEBI:29105"/>
        <label>2</label>
    </ligand>
</feature>
<proteinExistence type="inferred from homology"/>
<feature type="site" description="Important for catalytic activity for the proton relay mechanism but does not participate directly in the coordination of zinc atom" evidence="6">
    <location>
        <position position="152"/>
    </location>
</feature>
<keyword evidence="2 6" id="KW-0479">Metal-binding</keyword>
<name>A0A2W4ZS36_PARDE</name>
<comment type="caution">
    <text evidence="9">The sequence shown here is derived from an EMBL/GenBank/DDBJ whole genome shotgun (WGS) entry which is preliminary data.</text>
</comment>
<feature type="binding site" evidence="6">
    <location>
        <position position="179"/>
    </location>
    <ligand>
        <name>NAD(+)</name>
        <dbReference type="ChEBI" id="CHEBI:57540"/>
    </ligand>
</feature>
<evidence type="ECO:0000256" key="6">
    <source>
        <dbReference type="HAMAP-Rule" id="MF_00627"/>
    </source>
</evidence>
<feature type="binding site" evidence="6">
    <location>
        <position position="111"/>
    </location>
    <ligand>
        <name>Zn(2+)</name>
        <dbReference type="ChEBI" id="CHEBI:29105"/>
        <label>2</label>
    </ligand>
</feature>
<keyword evidence="1 6" id="KW-0963">Cytoplasm</keyword>
<dbReference type="InterPro" id="IPR050129">
    <property type="entry name" value="Zn_alcohol_dh"/>
</dbReference>
<gene>
    <name evidence="6" type="primary">tdh</name>
    <name evidence="9" type="ORF">DI616_18750</name>
</gene>
<dbReference type="EC" id="1.1.1.103" evidence="6 7"/>
<keyword evidence="3 6" id="KW-0862">Zinc</keyword>
<dbReference type="PANTHER" id="PTHR43401">
    <property type="entry name" value="L-THREONINE 3-DEHYDROGENASE"/>
    <property type="match status" value="1"/>
</dbReference>
<dbReference type="GO" id="GO:0005737">
    <property type="term" value="C:cytoplasm"/>
    <property type="evidence" value="ECO:0007669"/>
    <property type="project" value="UniProtKB-SubCell"/>
</dbReference>
<dbReference type="GO" id="GO:0008270">
    <property type="term" value="F:zinc ion binding"/>
    <property type="evidence" value="ECO:0007669"/>
    <property type="project" value="UniProtKB-UniRule"/>
</dbReference>
<feature type="binding site" evidence="6">
    <location>
        <position position="103"/>
    </location>
    <ligand>
        <name>Zn(2+)</name>
        <dbReference type="ChEBI" id="CHEBI:29105"/>
        <label>2</label>
    </ligand>
</feature>
<feature type="binding site" evidence="6">
    <location>
        <position position="199"/>
    </location>
    <ligand>
        <name>NAD(+)</name>
        <dbReference type="ChEBI" id="CHEBI:57540"/>
    </ligand>
</feature>
<dbReference type="AlphaFoldDB" id="A0A2W4ZS36"/>
<feature type="binding site" evidence="6">
    <location>
        <position position="67"/>
    </location>
    <ligand>
        <name>Zn(2+)</name>
        <dbReference type="ChEBI" id="CHEBI:29105"/>
        <label>1</label>
        <note>catalytic</note>
    </ligand>
</feature>
<comment type="pathway">
    <text evidence="6">Amino-acid degradation; L-threonine degradation via oxydo-reductase pathway; glycine from L-threonine: step 1/2.</text>
</comment>
<feature type="binding site" evidence="6">
    <location>
        <position position="42"/>
    </location>
    <ligand>
        <name>Zn(2+)</name>
        <dbReference type="ChEBI" id="CHEBI:29105"/>
        <label>1</label>
        <note>catalytic</note>
    </ligand>
</feature>
<dbReference type="SUPFAM" id="SSF51735">
    <property type="entry name" value="NAD(P)-binding Rossmann-fold domains"/>
    <property type="match status" value="1"/>
</dbReference>
<comment type="cofactor">
    <cofactor evidence="6">
        <name>Zn(2+)</name>
        <dbReference type="ChEBI" id="CHEBI:29105"/>
    </cofactor>
    <text evidence="6">Binds 2 Zn(2+) ions per subunit.</text>
</comment>
<organism evidence="9 10">
    <name type="scientific">Paracoccus denitrificans</name>
    <dbReference type="NCBI Taxonomy" id="266"/>
    <lineage>
        <taxon>Bacteria</taxon>
        <taxon>Pseudomonadati</taxon>
        <taxon>Pseudomonadota</taxon>
        <taxon>Alphaproteobacteria</taxon>
        <taxon>Rhodobacterales</taxon>
        <taxon>Paracoccaceae</taxon>
        <taxon>Paracoccus</taxon>
    </lineage>
</organism>
<dbReference type="InterPro" id="IPR036291">
    <property type="entry name" value="NAD(P)-bd_dom_sf"/>
</dbReference>
<evidence type="ECO:0000256" key="4">
    <source>
        <dbReference type="ARBA" id="ARBA00023002"/>
    </source>
</evidence>
<dbReference type="PROSITE" id="PS00059">
    <property type="entry name" value="ADH_ZINC"/>
    <property type="match status" value="1"/>
</dbReference>
<feature type="domain" description="Enoyl reductase (ER)" evidence="8">
    <location>
        <begin position="16"/>
        <end position="342"/>
    </location>
</feature>
<dbReference type="SMART" id="SM00829">
    <property type="entry name" value="PKS_ER"/>
    <property type="match status" value="1"/>
</dbReference>
<evidence type="ECO:0000256" key="2">
    <source>
        <dbReference type="ARBA" id="ARBA00022723"/>
    </source>
</evidence>
<comment type="catalytic activity">
    <reaction evidence="6">
        <text>L-threonine + NAD(+) = (2S)-2-amino-3-oxobutanoate + NADH + H(+)</text>
        <dbReference type="Rhea" id="RHEA:13161"/>
        <dbReference type="ChEBI" id="CHEBI:15378"/>
        <dbReference type="ChEBI" id="CHEBI:57540"/>
        <dbReference type="ChEBI" id="CHEBI:57926"/>
        <dbReference type="ChEBI" id="CHEBI:57945"/>
        <dbReference type="ChEBI" id="CHEBI:78948"/>
        <dbReference type="EC" id="1.1.1.103"/>
    </reaction>
</comment>
<dbReference type="Gene3D" id="3.90.180.10">
    <property type="entry name" value="Medium-chain alcohol dehydrogenases, catalytic domain"/>
    <property type="match status" value="1"/>
</dbReference>
<dbReference type="Pfam" id="PF00107">
    <property type="entry name" value="ADH_zinc_N"/>
    <property type="match status" value="1"/>
</dbReference>